<comment type="caution">
    <text evidence="1">The sequence shown here is derived from an EMBL/GenBank/DDBJ whole genome shotgun (WGS) entry which is preliminary data.</text>
</comment>
<evidence type="ECO:0000313" key="1">
    <source>
        <dbReference type="EMBL" id="MBB2149102.1"/>
    </source>
</evidence>
<accession>A0ABR6EV06</accession>
<keyword evidence="2" id="KW-1185">Reference proteome</keyword>
<dbReference type="Proteomes" id="UP000636110">
    <property type="component" value="Unassembled WGS sequence"/>
</dbReference>
<dbReference type="EMBL" id="WNXC01000002">
    <property type="protein sequence ID" value="MBB2149102.1"/>
    <property type="molecule type" value="Genomic_DNA"/>
</dbReference>
<reference evidence="1 2" key="1">
    <citation type="submission" date="2019-11" db="EMBL/GenBank/DDBJ databases">
        <title>Description of Pedobacter sp. LMG 31462T.</title>
        <authorList>
            <person name="Carlier A."/>
            <person name="Qi S."/>
            <person name="Vandamme P."/>
        </authorList>
    </citation>
    <scope>NUCLEOTIDE SEQUENCE [LARGE SCALE GENOMIC DNA]</scope>
    <source>
        <strain evidence="1 2">LMG 31462</strain>
    </source>
</reference>
<name>A0ABR6EV06_9SPHI</name>
<gene>
    <name evidence="1" type="ORF">GM920_09275</name>
</gene>
<dbReference type="Gene3D" id="3.40.50.20">
    <property type="match status" value="1"/>
</dbReference>
<organism evidence="1 2">
    <name type="scientific">Pedobacter gandavensis</name>
    <dbReference type="NCBI Taxonomy" id="2679963"/>
    <lineage>
        <taxon>Bacteria</taxon>
        <taxon>Pseudomonadati</taxon>
        <taxon>Bacteroidota</taxon>
        <taxon>Sphingobacteriia</taxon>
        <taxon>Sphingobacteriales</taxon>
        <taxon>Sphingobacteriaceae</taxon>
        <taxon>Pedobacter</taxon>
    </lineage>
</organism>
<dbReference type="RefSeq" id="WP_182956129.1">
    <property type="nucleotide sequence ID" value="NZ_WNXC01000002.1"/>
</dbReference>
<proteinExistence type="predicted"/>
<protein>
    <submittedName>
        <fullName evidence="1">Uncharacterized protein</fullName>
    </submittedName>
</protein>
<evidence type="ECO:0000313" key="2">
    <source>
        <dbReference type="Proteomes" id="UP000636110"/>
    </source>
</evidence>
<sequence>MRTLITGGKSASALKLLKAFANQHILLADYGDMPAFSSAAYQMHALGKRNDDTTAHTLLNNCLDENIEVLLPLHDFEIEAVAKSMVLFEEFGIKVLLPAPAELPKYLNTIKQSGDWALYQDGVLQFPENATEAQKELGLKENLNGVFYTVDSPEGLIPVLFTINS</sequence>